<reference evidence="5" key="1">
    <citation type="submission" date="2021-12" db="EMBL/GenBank/DDBJ databases">
        <title>Discovery of the Pendulisporaceae a myxobacterial family with distinct sporulation behavior and unique specialized metabolism.</title>
        <authorList>
            <person name="Garcia R."/>
            <person name="Popoff A."/>
            <person name="Bader C.D."/>
            <person name="Loehr J."/>
            <person name="Walesch S."/>
            <person name="Walt C."/>
            <person name="Boldt J."/>
            <person name="Bunk B."/>
            <person name="Haeckl F.J.F.P.J."/>
            <person name="Gunesch A.P."/>
            <person name="Birkelbach J."/>
            <person name="Nuebel U."/>
            <person name="Pietschmann T."/>
            <person name="Bach T."/>
            <person name="Mueller R."/>
        </authorList>
    </citation>
    <scope>NUCLEOTIDE SEQUENCE</scope>
    <source>
        <strain evidence="5">MSr11367</strain>
    </source>
</reference>
<evidence type="ECO:0000256" key="2">
    <source>
        <dbReference type="ARBA" id="ARBA00022801"/>
    </source>
</evidence>
<evidence type="ECO:0000256" key="3">
    <source>
        <dbReference type="PROSITE-ProRule" id="PRU10038"/>
    </source>
</evidence>
<feature type="active site" evidence="3">
    <location>
        <position position="154"/>
    </location>
</feature>
<keyword evidence="6" id="KW-1185">Reference proteome</keyword>
<dbReference type="Pfam" id="PF07859">
    <property type="entry name" value="Abhydrolase_3"/>
    <property type="match status" value="1"/>
</dbReference>
<dbReference type="SUPFAM" id="SSF53474">
    <property type="entry name" value="alpha/beta-Hydrolases"/>
    <property type="match status" value="1"/>
</dbReference>
<organism evidence="5 6">
    <name type="scientific">Pendulispora rubella</name>
    <dbReference type="NCBI Taxonomy" id="2741070"/>
    <lineage>
        <taxon>Bacteria</taxon>
        <taxon>Pseudomonadati</taxon>
        <taxon>Myxococcota</taxon>
        <taxon>Myxococcia</taxon>
        <taxon>Myxococcales</taxon>
        <taxon>Sorangiineae</taxon>
        <taxon>Pendulisporaceae</taxon>
        <taxon>Pendulispora</taxon>
    </lineage>
</organism>
<proteinExistence type="inferred from homology"/>
<dbReference type="InterPro" id="IPR050300">
    <property type="entry name" value="GDXG_lipolytic_enzyme"/>
</dbReference>
<dbReference type="GO" id="GO:0016787">
    <property type="term" value="F:hydrolase activity"/>
    <property type="evidence" value="ECO:0007669"/>
    <property type="project" value="UniProtKB-KW"/>
</dbReference>
<evidence type="ECO:0000313" key="6">
    <source>
        <dbReference type="Proteomes" id="UP001374803"/>
    </source>
</evidence>
<dbReference type="InterPro" id="IPR013094">
    <property type="entry name" value="AB_hydrolase_3"/>
</dbReference>
<dbReference type="InterPro" id="IPR033140">
    <property type="entry name" value="Lipase_GDXG_put_SER_AS"/>
</dbReference>
<feature type="domain" description="Alpha/beta hydrolase fold-3" evidence="4">
    <location>
        <begin position="77"/>
        <end position="281"/>
    </location>
</feature>
<dbReference type="PANTHER" id="PTHR48081">
    <property type="entry name" value="AB HYDROLASE SUPERFAMILY PROTEIN C4A8.06C"/>
    <property type="match status" value="1"/>
</dbReference>
<protein>
    <submittedName>
        <fullName evidence="5">Alpha/beta hydrolase</fullName>
    </submittedName>
</protein>
<keyword evidence="2 5" id="KW-0378">Hydrolase</keyword>
<evidence type="ECO:0000256" key="1">
    <source>
        <dbReference type="ARBA" id="ARBA00010515"/>
    </source>
</evidence>
<evidence type="ECO:0000313" key="5">
    <source>
        <dbReference type="EMBL" id="WXB00418.1"/>
    </source>
</evidence>
<sequence length="329" mass="35159">MPLHAQTAIMLQRLAAGPEVDFTDLDVATFRAAFAVPAPSARTEIGPIVEHIIAGAAGPMRLRTYAPLGEGPFPITLYLPGGGFVIGDSDTTDGICRRLARHGGTLVVSVDGRLAPEAPFPCALEDAHAALCWVHAHAASLNGVSSAIAVAGDSSGGNLAAVLAQMSRTRGPEICHQLLLYPALDCRFDTASYRAFAKGYFLTEAMMRWYWRQYLPDGASPDDIRISPARNEALEGLPSATIVTAEYDVLRDEAEAYARALGEARVAVTLRRWEGQIHGFLLMEGDIDDAALALQHAGESLRQAFELLPLGGCPSVQNGLDRRSIGEAR</sequence>
<name>A0ABZ2KRS0_9BACT</name>
<evidence type="ECO:0000259" key="4">
    <source>
        <dbReference type="Pfam" id="PF07859"/>
    </source>
</evidence>
<dbReference type="EMBL" id="CP089983">
    <property type="protein sequence ID" value="WXB00418.1"/>
    <property type="molecule type" value="Genomic_DNA"/>
</dbReference>
<dbReference type="PANTHER" id="PTHR48081:SF8">
    <property type="entry name" value="ALPHA_BETA HYDROLASE FOLD-3 DOMAIN-CONTAINING PROTEIN-RELATED"/>
    <property type="match status" value="1"/>
</dbReference>
<dbReference type="PROSITE" id="PS01174">
    <property type="entry name" value="LIPASE_GDXG_SER"/>
    <property type="match status" value="1"/>
</dbReference>
<comment type="similarity">
    <text evidence="1">Belongs to the 'GDXG' lipolytic enzyme family.</text>
</comment>
<gene>
    <name evidence="5" type="ORF">LVJ94_26280</name>
</gene>
<dbReference type="RefSeq" id="WP_394830018.1">
    <property type="nucleotide sequence ID" value="NZ_CP089929.1"/>
</dbReference>
<dbReference type="Proteomes" id="UP001374803">
    <property type="component" value="Chromosome"/>
</dbReference>
<accession>A0ABZ2KRS0</accession>
<dbReference type="Gene3D" id="3.40.50.1820">
    <property type="entry name" value="alpha/beta hydrolase"/>
    <property type="match status" value="1"/>
</dbReference>
<dbReference type="InterPro" id="IPR029058">
    <property type="entry name" value="AB_hydrolase_fold"/>
</dbReference>